<evidence type="ECO:0000256" key="1">
    <source>
        <dbReference type="SAM" id="Phobius"/>
    </source>
</evidence>
<dbReference type="EMBL" id="CP036269">
    <property type="protein sequence ID" value="QDT43389.1"/>
    <property type="molecule type" value="Genomic_DNA"/>
</dbReference>
<keyword evidence="1" id="KW-0472">Membrane</keyword>
<organism evidence="2 3">
    <name type="scientific">Gimesia alba</name>
    <dbReference type="NCBI Taxonomy" id="2527973"/>
    <lineage>
        <taxon>Bacteria</taxon>
        <taxon>Pseudomonadati</taxon>
        <taxon>Planctomycetota</taxon>
        <taxon>Planctomycetia</taxon>
        <taxon>Planctomycetales</taxon>
        <taxon>Planctomycetaceae</taxon>
        <taxon>Gimesia</taxon>
    </lineage>
</organism>
<proteinExistence type="predicted"/>
<sequence length="84" mass="9583">MNKNPKINENIVILTILTGISILWYMGTTSEHPLTPGFVRVVLLAIIFLCFVLLLRNVFLSKYKTHFGFLLILTGIVLVYVLNF</sequence>
<accession>A0A517RHN7</accession>
<keyword evidence="3" id="KW-1185">Reference proteome</keyword>
<protein>
    <submittedName>
        <fullName evidence="2">Uncharacterized protein</fullName>
    </submittedName>
</protein>
<feature type="transmembrane region" description="Helical" evidence="1">
    <location>
        <begin position="7"/>
        <end position="26"/>
    </location>
</feature>
<dbReference type="KEGG" id="gaz:Pan241w_34890"/>
<evidence type="ECO:0000313" key="3">
    <source>
        <dbReference type="Proteomes" id="UP000317171"/>
    </source>
</evidence>
<dbReference type="Proteomes" id="UP000317171">
    <property type="component" value="Chromosome"/>
</dbReference>
<dbReference type="AlphaFoldDB" id="A0A517RHN7"/>
<feature type="transmembrane region" description="Helical" evidence="1">
    <location>
        <begin position="38"/>
        <end position="55"/>
    </location>
</feature>
<evidence type="ECO:0000313" key="2">
    <source>
        <dbReference type="EMBL" id="QDT43389.1"/>
    </source>
</evidence>
<gene>
    <name evidence="2" type="ORF">Pan241w_34890</name>
</gene>
<feature type="transmembrane region" description="Helical" evidence="1">
    <location>
        <begin position="67"/>
        <end position="83"/>
    </location>
</feature>
<keyword evidence="1" id="KW-0812">Transmembrane</keyword>
<reference evidence="2 3" key="1">
    <citation type="submission" date="2019-02" db="EMBL/GenBank/DDBJ databases">
        <title>Deep-cultivation of Planctomycetes and their phenomic and genomic characterization uncovers novel biology.</title>
        <authorList>
            <person name="Wiegand S."/>
            <person name="Jogler M."/>
            <person name="Boedeker C."/>
            <person name="Pinto D."/>
            <person name="Vollmers J."/>
            <person name="Rivas-Marin E."/>
            <person name="Kohn T."/>
            <person name="Peeters S.H."/>
            <person name="Heuer A."/>
            <person name="Rast P."/>
            <person name="Oberbeckmann S."/>
            <person name="Bunk B."/>
            <person name="Jeske O."/>
            <person name="Meyerdierks A."/>
            <person name="Storesund J.E."/>
            <person name="Kallscheuer N."/>
            <person name="Luecker S."/>
            <person name="Lage O.M."/>
            <person name="Pohl T."/>
            <person name="Merkel B.J."/>
            <person name="Hornburger P."/>
            <person name="Mueller R.-W."/>
            <person name="Bruemmer F."/>
            <person name="Labrenz M."/>
            <person name="Spormann A.M."/>
            <person name="Op den Camp H."/>
            <person name="Overmann J."/>
            <person name="Amann R."/>
            <person name="Jetten M.S.M."/>
            <person name="Mascher T."/>
            <person name="Medema M.H."/>
            <person name="Devos D.P."/>
            <person name="Kaster A.-K."/>
            <person name="Ovreas L."/>
            <person name="Rohde M."/>
            <person name="Galperin M.Y."/>
            <person name="Jogler C."/>
        </authorList>
    </citation>
    <scope>NUCLEOTIDE SEQUENCE [LARGE SCALE GENOMIC DNA]</scope>
    <source>
        <strain evidence="2 3">Pan241w</strain>
    </source>
</reference>
<name>A0A517RHN7_9PLAN</name>
<keyword evidence="1" id="KW-1133">Transmembrane helix</keyword>